<keyword evidence="3" id="KW-1185">Reference proteome</keyword>
<feature type="domain" description="CinA C-terminal" evidence="1">
    <location>
        <begin position="8"/>
        <end position="163"/>
    </location>
</feature>
<dbReference type="NCBIfam" id="TIGR00199">
    <property type="entry name" value="PncC_domain"/>
    <property type="match status" value="1"/>
</dbReference>
<accession>A0ABY2UFU8</accession>
<dbReference type="InterPro" id="IPR036653">
    <property type="entry name" value="CinA-like_C"/>
</dbReference>
<dbReference type="RefSeq" id="WP_138236552.1">
    <property type="nucleotide sequence ID" value="NZ_CP185860.1"/>
</dbReference>
<gene>
    <name evidence="2" type="ORF">FDY93_14945</name>
</gene>
<organism evidence="2 3">
    <name type="scientific">Microbulbifer harenosus</name>
    <dbReference type="NCBI Taxonomy" id="2576840"/>
    <lineage>
        <taxon>Bacteria</taxon>
        <taxon>Pseudomonadati</taxon>
        <taxon>Pseudomonadota</taxon>
        <taxon>Gammaproteobacteria</taxon>
        <taxon>Cellvibrionales</taxon>
        <taxon>Microbulbiferaceae</taxon>
        <taxon>Microbulbifer</taxon>
    </lineage>
</organism>
<evidence type="ECO:0000313" key="3">
    <source>
        <dbReference type="Proteomes" id="UP000306791"/>
    </source>
</evidence>
<dbReference type="Gene3D" id="3.90.950.20">
    <property type="entry name" value="CinA-like"/>
    <property type="match status" value="1"/>
</dbReference>
<evidence type="ECO:0000313" key="2">
    <source>
        <dbReference type="EMBL" id="TLM76249.1"/>
    </source>
</evidence>
<comment type="caution">
    <text evidence="2">The sequence shown here is derived from an EMBL/GenBank/DDBJ whole genome shotgun (WGS) entry which is preliminary data.</text>
</comment>
<dbReference type="Proteomes" id="UP000306791">
    <property type="component" value="Unassembled WGS sequence"/>
</dbReference>
<reference evidence="2 3" key="1">
    <citation type="submission" date="2019-05" db="EMBL/GenBank/DDBJ databases">
        <title>Microbulbifer harenosus sp. nov., an alginate-degrading bacterium isolated from coastal sand.</title>
        <authorList>
            <person name="Huang H."/>
            <person name="Mo K."/>
            <person name="Bao S."/>
        </authorList>
    </citation>
    <scope>NUCLEOTIDE SEQUENCE [LARGE SCALE GENOMIC DNA]</scope>
    <source>
        <strain evidence="2 3">HB161719</strain>
    </source>
</reference>
<dbReference type="Pfam" id="PF02464">
    <property type="entry name" value="CinA"/>
    <property type="match status" value="1"/>
</dbReference>
<dbReference type="SUPFAM" id="SSF142433">
    <property type="entry name" value="CinA-like"/>
    <property type="match status" value="1"/>
</dbReference>
<protein>
    <submittedName>
        <fullName evidence="2">CinA family protein</fullName>
    </submittedName>
</protein>
<evidence type="ECO:0000259" key="1">
    <source>
        <dbReference type="Pfam" id="PF02464"/>
    </source>
</evidence>
<proteinExistence type="predicted"/>
<sequence>MVDLDIQGLAETLGSELQRLKWRVTSAESCTGGGIAAAITSVAGASAWFDGAVVSYADRIKRDFLGVDQQDLDRFGAVSEPVVRQMAVGVLNRLDANIAVAVSGIAGPDGGSDEKPVGTVWIAWAHGVGQEPLQADARCMHFHGTRAEIQAQTVAEALRGLLSIAESHRK</sequence>
<name>A0ABY2UFU8_9GAMM</name>
<dbReference type="EMBL" id="VANI01000015">
    <property type="protein sequence ID" value="TLM76249.1"/>
    <property type="molecule type" value="Genomic_DNA"/>
</dbReference>
<dbReference type="InterPro" id="IPR008136">
    <property type="entry name" value="CinA_C"/>
</dbReference>